<dbReference type="EMBL" id="JAAZNL010000026">
    <property type="protein sequence ID" value="NMB70093.1"/>
    <property type="molecule type" value="Genomic_DNA"/>
</dbReference>
<gene>
    <name evidence="1" type="ORF">GYA27_02730</name>
</gene>
<reference evidence="1 2" key="1">
    <citation type="journal article" date="2020" name="Biotechnol. Biofuels">
        <title>New insights from the biogas microbiome by comprehensive genome-resolved metagenomics of nearly 1600 species originating from multiple anaerobic digesters.</title>
        <authorList>
            <person name="Campanaro S."/>
            <person name="Treu L."/>
            <person name="Rodriguez-R L.M."/>
            <person name="Kovalovszki A."/>
            <person name="Ziels R.M."/>
            <person name="Maus I."/>
            <person name="Zhu X."/>
            <person name="Kougias P.G."/>
            <person name="Basile A."/>
            <person name="Luo G."/>
            <person name="Schluter A."/>
            <person name="Konstantinidis K.T."/>
            <person name="Angelidaki I."/>
        </authorList>
    </citation>
    <scope>NUCLEOTIDE SEQUENCE [LARGE SCALE GENOMIC DNA]</scope>
    <source>
        <strain evidence="1">AS27yjCOA_165</strain>
    </source>
</reference>
<evidence type="ECO:0000313" key="2">
    <source>
        <dbReference type="Proteomes" id="UP000526033"/>
    </source>
</evidence>
<name>A0A7X9DKH6_UNCKA</name>
<proteinExistence type="predicted"/>
<comment type="caution">
    <text evidence="1">The sequence shown here is derived from an EMBL/GenBank/DDBJ whole genome shotgun (WGS) entry which is preliminary data.</text>
</comment>
<dbReference type="Proteomes" id="UP000526033">
    <property type="component" value="Unassembled WGS sequence"/>
</dbReference>
<sequence>MNIQKDFLDSQQVISMRKMLLIALDYHYQNYTKFEEEILKGMENRETRSEQERINNFNSHEHIKLELLAYLIHIRRFRYFIKNLKNKGKLKVPNTKEEKEIWDSLVVTGGALEYYANKWAAHRSYDDTRGETKEVHLEMLLNLEGSVIMYDTDGMFFSFGGHELRLNQLHSKIMRFVDYVFNNIC</sequence>
<dbReference type="AlphaFoldDB" id="A0A7X9DKH6"/>
<protein>
    <submittedName>
        <fullName evidence="1">Uncharacterized protein</fullName>
    </submittedName>
</protein>
<accession>A0A7X9DKH6</accession>
<evidence type="ECO:0000313" key="1">
    <source>
        <dbReference type="EMBL" id="NMB70093.1"/>
    </source>
</evidence>
<organism evidence="1 2">
    <name type="scientific">candidate division WWE3 bacterium</name>
    <dbReference type="NCBI Taxonomy" id="2053526"/>
    <lineage>
        <taxon>Bacteria</taxon>
        <taxon>Katanobacteria</taxon>
    </lineage>
</organism>